<evidence type="ECO:0000313" key="9">
    <source>
        <dbReference type="EnsemblMetazoa" id="CapteP228406"/>
    </source>
</evidence>
<dbReference type="PROSITE" id="PS50957">
    <property type="entry name" value="JOSEPHIN"/>
    <property type="match status" value="1"/>
</dbReference>
<dbReference type="GO" id="GO:0004843">
    <property type="term" value="F:cysteine-type deubiquitinase activity"/>
    <property type="evidence" value="ECO:0007669"/>
    <property type="project" value="UniProtKB-EC"/>
</dbReference>
<evidence type="ECO:0000256" key="2">
    <source>
        <dbReference type="ARBA" id="ARBA00012759"/>
    </source>
</evidence>
<name>X2B0G7_CAPTE</name>
<feature type="region of interest" description="Disordered" evidence="7">
    <location>
        <begin position="35"/>
        <end position="96"/>
    </location>
</feature>
<dbReference type="InterPro" id="IPR006155">
    <property type="entry name" value="Josephin"/>
</dbReference>
<proteinExistence type="predicted"/>
<keyword evidence="3" id="KW-0645">Protease</keyword>
<reference evidence="10" key="2">
    <citation type="journal article" date="2013" name="Nature">
        <title>Insights into bilaterian evolution from three spiralian genomes.</title>
        <authorList>
            <person name="Simakov O."/>
            <person name="Marletaz F."/>
            <person name="Cho S.J."/>
            <person name="Edsinger-Gonzales E."/>
            <person name="Havlak P."/>
            <person name="Hellsten U."/>
            <person name="Kuo D.H."/>
            <person name="Larsson T."/>
            <person name="Lv J."/>
            <person name="Arendt D."/>
            <person name="Savage R."/>
            <person name="Osoegawa K."/>
            <person name="de Jong P."/>
            <person name="Grimwood J."/>
            <person name="Chapman J.A."/>
            <person name="Shapiro H."/>
            <person name="Aerts A."/>
            <person name="Otillar R.P."/>
            <person name="Terry A.Y."/>
            <person name="Boore J.L."/>
            <person name="Grigoriev I.V."/>
            <person name="Lindberg D.R."/>
            <person name="Seaver E.C."/>
            <person name="Weisblat D.A."/>
            <person name="Putnam N.H."/>
            <person name="Rokhsar D.S."/>
        </authorList>
    </citation>
    <scope>NUCLEOTIDE SEQUENCE</scope>
    <source>
        <strain evidence="10">I ESC-2004</strain>
    </source>
</reference>
<evidence type="ECO:0000256" key="4">
    <source>
        <dbReference type="ARBA" id="ARBA00022786"/>
    </source>
</evidence>
<keyword evidence="5" id="KW-0378">Hydrolase</keyword>
<feature type="domain" description="Josephin" evidence="8">
    <location>
        <begin position="122"/>
        <end position="183"/>
    </location>
</feature>
<dbReference type="EMBL" id="AMQN01007115">
    <property type="status" value="NOT_ANNOTATED_CDS"/>
    <property type="molecule type" value="Genomic_DNA"/>
</dbReference>
<dbReference type="HOGENOM" id="CLU_1476514_0_0_1"/>
<accession>X2B0G7</accession>
<keyword evidence="4" id="KW-0833">Ubl conjugation pathway</keyword>
<dbReference type="EnsemblMetazoa" id="CapteT228406">
    <property type="protein sequence ID" value="CapteP228406"/>
    <property type="gene ID" value="CapteG228406"/>
</dbReference>
<dbReference type="Pfam" id="PF21787">
    <property type="entry name" value="TNP-like_RNaseH_N"/>
    <property type="match status" value="1"/>
</dbReference>
<evidence type="ECO:0000259" key="8">
    <source>
        <dbReference type="PROSITE" id="PS50957"/>
    </source>
</evidence>
<dbReference type="EC" id="3.4.19.12" evidence="2"/>
<reference evidence="9" key="3">
    <citation type="submission" date="2015-06" db="UniProtKB">
        <authorList>
            <consortium name="EnsemblMetazoa"/>
        </authorList>
    </citation>
    <scope>IDENTIFICATION</scope>
</reference>
<protein>
    <recommendedName>
        <fullName evidence="2">ubiquitinyl hydrolase 1</fullName>
        <ecNumber evidence="2">3.4.19.12</ecNumber>
    </recommendedName>
</protein>
<dbReference type="Proteomes" id="UP000014760">
    <property type="component" value="Unassembled WGS sequence"/>
</dbReference>
<dbReference type="InterPro" id="IPR048365">
    <property type="entry name" value="TNP-like_RNaseH_N"/>
</dbReference>
<dbReference type="GO" id="GO:0016579">
    <property type="term" value="P:protein deubiquitination"/>
    <property type="evidence" value="ECO:0007669"/>
    <property type="project" value="InterPro"/>
</dbReference>
<organism evidence="9 10">
    <name type="scientific">Capitella teleta</name>
    <name type="common">Polychaete worm</name>
    <dbReference type="NCBI Taxonomy" id="283909"/>
    <lineage>
        <taxon>Eukaryota</taxon>
        <taxon>Metazoa</taxon>
        <taxon>Spiralia</taxon>
        <taxon>Lophotrochozoa</taxon>
        <taxon>Annelida</taxon>
        <taxon>Polychaeta</taxon>
        <taxon>Sedentaria</taxon>
        <taxon>Scolecida</taxon>
        <taxon>Capitellidae</taxon>
        <taxon>Capitella</taxon>
    </lineage>
</organism>
<dbReference type="AlphaFoldDB" id="X2B0G7"/>
<dbReference type="EMBL" id="AMQN01007114">
    <property type="status" value="NOT_ANNOTATED_CDS"/>
    <property type="molecule type" value="Genomic_DNA"/>
</dbReference>
<evidence type="ECO:0000256" key="1">
    <source>
        <dbReference type="ARBA" id="ARBA00000707"/>
    </source>
</evidence>
<dbReference type="OMA" id="ASPDECH"/>
<comment type="catalytic activity">
    <reaction evidence="1">
        <text>Thiol-dependent hydrolysis of ester, thioester, amide, peptide and isopeptide bonds formed by the C-terminal Gly of ubiquitin (a 76-residue protein attached to proteins as an intracellular targeting signal).</text>
        <dbReference type="EC" id="3.4.19.12"/>
    </reaction>
</comment>
<sequence>MAQAGLNYFEDAEIRKGTIELDSEAAKIVSYLIQQSRREHVSSDADSDSDSDADHHSHAASPDECHSTMSDDEDDTPADAAPTRSFGTQPEKLPEEPIAFILNSKKRVARRRMINMCQQMAQPTLFHYPSLSQQTLQHSMRNYIGDQQMYNKCSLMFDAKSILEHLDWDTNRMEMLGLVDYDK</sequence>
<reference evidence="10" key="1">
    <citation type="submission" date="2012-12" db="EMBL/GenBank/DDBJ databases">
        <authorList>
            <person name="Hellsten U."/>
            <person name="Grimwood J."/>
            <person name="Chapman J.A."/>
            <person name="Shapiro H."/>
            <person name="Aerts A."/>
            <person name="Otillar R.P."/>
            <person name="Terry A.Y."/>
            <person name="Boore J.L."/>
            <person name="Simakov O."/>
            <person name="Marletaz F."/>
            <person name="Cho S.-J."/>
            <person name="Edsinger-Gonzales E."/>
            <person name="Havlak P."/>
            <person name="Kuo D.-H."/>
            <person name="Larsson T."/>
            <person name="Lv J."/>
            <person name="Arendt D."/>
            <person name="Savage R."/>
            <person name="Osoegawa K."/>
            <person name="de Jong P."/>
            <person name="Lindberg D.R."/>
            <person name="Seaver E.C."/>
            <person name="Weisblat D.A."/>
            <person name="Putnam N.H."/>
            <person name="Grigoriev I.V."/>
            <person name="Rokhsar D.S."/>
        </authorList>
    </citation>
    <scope>NUCLEOTIDE SEQUENCE</scope>
    <source>
        <strain evidence="10">I ESC-2004</strain>
    </source>
</reference>
<evidence type="ECO:0000256" key="3">
    <source>
        <dbReference type="ARBA" id="ARBA00022670"/>
    </source>
</evidence>
<evidence type="ECO:0000313" key="10">
    <source>
        <dbReference type="Proteomes" id="UP000014760"/>
    </source>
</evidence>
<feature type="compositionally biased region" description="Basic and acidic residues" evidence="7">
    <location>
        <begin position="52"/>
        <end position="66"/>
    </location>
</feature>
<evidence type="ECO:0000256" key="5">
    <source>
        <dbReference type="ARBA" id="ARBA00022801"/>
    </source>
</evidence>
<evidence type="ECO:0000256" key="6">
    <source>
        <dbReference type="PROSITE-ProRule" id="PRU00331"/>
    </source>
</evidence>
<dbReference type="GO" id="GO:0006508">
    <property type="term" value="P:proteolysis"/>
    <property type="evidence" value="ECO:0007669"/>
    <property type="project" value="UniProtKB-KW"/>
</dbReference>
<comment type="caution">
    <text evidence="6">Lacks conserved residue(s) required for the propagation of feature annotation.</text>
</comment>
<keyword evidence="10" id="KW-1185">Reference proteome</keyword>
<evidence type="ECO:0000256" key="7">
    <source>
        <dbReference type="SAM" id="MobiDB-lite"/>
    </source>
</evidence>